<gene>
    <name evidence="5" type="ORF">GCM10007939_19850</name>
</gene>
<evidence type="ECO:0000313" key="6">
    <source>
        <dbReference type="Proteomes" id="UP001156694"/>
    </source>
</evidence>
<keyword evidence="3" id="KW-0479">Metal-binding</keyword>
<evidence type="ECO:0000256" key="1">
    <source>
        <dbReference type="ARBA" id="ARBA00022603"/>
    </source>
</evidence>
<feature type="domain" description="Hcy-binding" evidence="4">
    <location>
        <begin position="1"/>
        <end position="288"/>
    </location>
</feature>
<dbReference type="PROSITE" id="PS50970">
    <property type="entry name" value="HCY"/>
    <property type="match status" value="1"/>
</dbReference>
<keyword evidence="6" id="KW-1185">Reference proteome</keyword>
<comment type="cofactor">
    <cofactor evidence="3">
        <name>Zn(2+)</name>
        <dbReference type="ChEBI" id="CHEBI:29105"/>
    </cofactor>
</comment>
<dbReference type="Pfam" id="PF02574">
    <property type="entry name" value="S-methyl_trans"/>
    <property type="match status" value="1"/>
</dbReference>
<accession>A0ABQ5VWX6</accession>
<feature type="binding site" evidence="3">
    <location>
        <position position="273"/>
    </location>
    <ligand>
        <name>Zn(2+)</name>
        <dbReference type="ChEBI" id="CHEBI:29105"/>
    </ligand>
</feature>
<evidence type="ECO:0000313" key="5">
    <source>
        <dbReference type="EMBL" id="GLQ35702.1"/>
    </source>
</evidence>
<evidence type="ECO:0000256" key="3">
    <source>
        <dbReference type="PROSITE-ProRule" id="PRU00333"/>
    </source>
</evidence>
<dbReference type="PANTHER" id="PTHR11103:SF18">
    <property type="entry name" value="SLR1189 PROTEIN"/>
    <property type="match status" value="1"/>
</dbReference>
<organism evidence="5 6">
    <name type="scientific">Amylibacter marinus</name>
    <dbReference type="NCBI Taxonomy" id="1475483"/>
    <lineage>
        <taxon>Bacteria</taxon>
        <taxon>Pseudomonadati</taxon>
        <taxon>Pseudomonadota</taxon>
        <taxon>Alphaproteobacteria</taxon>
        <taxon>Rhodobacterales</taxon>
        <taxon>Paracoccaceae</taxon>
        <taxon>Amylibacter</taxon>
    </lineage>
</organism>
<keyword evidence="3" id="KW-0862">Zinc</keyword>
<keyword evidence="2 3" id="KW-0808">Transferase</keyword>
<feature type="binding site" evidence="3">
    <location>
        <position position="274"/>
    </location>
    <ligand>
        <name>Zn(2+)</name>
        <dbReference type="ChEBI" id="CHEBI:29105"/>
    </ligand>
</feature>
<dbReference type="PANTHER" id="PTHR11103">
    <property type="entry name" value="SLR1189 PROTEIN"/>
    <property type="match status" value="1"/>
</dbReference>
<feature type="binding site" evidence="3">
    <location>
        <position position="200"/>
    </location>
    <ligand>
        <name>Zn(2+)</name>
        <dbReference type="ChEBI" id="CHEBI:29105"/>
    </ligand>
</feature>
<reference evidence="6" key="1">
    <citation type="journal article" date="2019" name="Int. J. Syst. Evol. Microbiol.">
        <title>The Global Catalogue of Microorganisms (GCM) 10K type strain sequencing project: providing services to taxonomists for standard genome sequencing and annotation.</title>
        <authorList>
            <consortium name="The Broad Institute Genomics Platform"/>
            <consortium name="The Broad Institute Genome Sequencing Center for Infectious Disease"/>
            <person name="Wu L."/>
            <person name="Ma J."/>
        </authorList>
    </citation>
    <scope>NUCLEOTIDE SEQUENCE [LARGE SCALE GENOMIC DNA]</scope>
    <source>
        <strain evidence="6">NBRC 110140</strain>
    </source>
</reference>
<dbReference type="SUPFAM" id="SSF82282">
    <property type="entry name" value="Homocysteine S-methyltransferase"/>
    <property type="match status" value="1"/>
</dbReference>
<evidence type="ECO:0000256" key="2">
    <source>
        <dbReference type="ARBA" id="ARBA00022679"/>
    </source>
</evidence>
<keyword evidence="1 3" id="KW-0489">Methyltransferase</keyword>
<dbReference type="RefSeq" id="WP_284378484.1">
    <property type="nucleotide sequence ID" value="NZ_BSNN01000004.1"/>
</dbReference>
<sequence length="293" mass="30927">MSITLLDGGMGQELIARAGQATDLWSVQALLDSPEMVSEVHNAYFAAGAEVATTNTYSVLPDRLQNHGLEDQFETLQRRACELALDARAAHGAGLVAGSLGPLGFSYRPDLAPPAPEAAITYGRICAIQANYVDVFLAETMSSVDQARGAILGAQGFGKPVWVAFSVDDKDGRRLRSGEDILAAAELVREMGVDAVLVNCSTPEAVSQALPAFVDSGLPVGAYANGFVEIAKDFNKFGATVDMLSARQDLTPMVYADFVDEWVNMGASIVGGCCEVGPRHISLLAERYHGAGG</sequence>
<dbReference type="InterPro" id="IPR003726">
    <property type="entry name" value="HCY_dom"/>
</dbReference>
<dbReference type="InterPro" id="IPR036589">
    <property type="entry name" value="HCY_dom_sf"/>
</dbReference>
<name>A0ABQ5VWX6_9RHOB</name>
<dbReference type="EMBL" id="BSNN01000004">
    <property type="protein sequence ID" value="GLQ35702.1"/>
    <property type="molecule type" value="Genomic_DNA"/>
</dbReference>
<protein>
    <submittedName>
        <fullName evidence="5">Homocysteine S-methyltransferase</fullName>
    </submittedName>
</protein>
<dbReference type="Proteomes" id="UP001156694">
    <property type="component" value="Unassembled WGS sequence"/>
</dbReference>
<dbReference type="Gene3D" id="3.20.20.330">
    <property type="entry name" value="Homocysteine-binding-like domain"/>
    <property type="match status" value="1"/>
</dbReference>
<dbReference type="InterPro" id="IPR017226">
    <property type="entry name" value="BHMT-like"/>
</dbReference>
<dbReference type="PIRSF" id="PIRSF037505">
    <property type="entry name" value="Betaine_HMT"/>
    <property type="match status" value="1"/>
</dbReference>
<comment type="caution">
    <text evidence="5">The sequence shown here is derived from an EMBL/GenBank/DDBJ whole genome shotgun (WGS) entry which is preliminary data.</text>
</comment>
<evidence type="ECO:0000259" key="4">
    <source>
        <dbReference type="PROSITE" id="PS50970"/>
    </source>
</evidence>
<proteinExistence type="predicted"/>